<dbReference type="RefSeq" id="WP_343894197.1">
    <property type="nucleotide sequence ID" value="NZ_BAAAFZ010000009.1"/>
</dbReference>
<proteinExistence type="predicted"/>
<dbReference type="Proteomes" id="UP001501588">
    <property type="component" value="Unassembled WGS sequence"/>
</dbReference>
<feature type="compositionally biased region" description="Basic residues" evidence="1">
    <location>
        <begin position="326"/>
        <end position="335"/>
    </location>
</feature>
<protein>
    <submittedName>
        <fullName evidence="2">Replication protein RepA</fullName>
    </submittedName>
</protein>
<sequence>MVAPLPADDWPVLGADDALGGRLRRRLEAVGVDRARSLTATPLDRRCVEAAHLVLSDEAGAPGFVHAGFAMTALPHKRIEAAEWVRDGADIRLRIESGKTRDGAAAGVPFGYVARLILLYLQTEAIKTRSREVELGRSMHSWLKAMGLNSGGKGYEAVREQSRRLSLCRLTFYRLGERGEAVLNGGFVREAILPGRGEGRGDAGQQLPLWRETVVLDEVFYESLIRHPLPVRESAIRALSGRSMAIDLYIWLAYRLHHLARPTRVPWPALYRQFGAGFAQPRQFRAHAREALALALAAYPEARVGVEDDALTLMPSPAPVPERRRLASHRTSRLS</sequence>
<evidence type="ECO:0000313" key="3">
    <source>
        <dbReference type="Proteomes" id="UP001501588"/>
    </source>
</evidence>
<gene>
    <name evidence="2" type="ORF">GCM10009416_11280</name>
</gene>
<evidence type="ECO:0000256" key="1">
    <source>
        <dbReference type="SAM" id="MobiDB-lite"/>
    </source>
</evidence>
<accession>A0ABP3PWS9</accession>
<dbReference type="InterPro" id="IPR006881">
    <property type="entry name" value="RepA_C"/>
</dbReference>
<name>A0ABP3PWS9_9PROT</name>
<dbReference type="Pfam" id="PF04796">
    <property type="entry name" value="RepA_C"/>
    <property type="match status" value="1"/>
</dbReference>
<keyword evidence="3" id="KW-1185">Reference proteome</keyword>
<comment type="caution">
    <text evidence="2">The sequence shown here is derived from an EMBL/GenBank/DDBJ whole genome shotgun (WGS) entry which is preliminary data.</text>
</comment>
<feature type="region of interest" description="Disordered" evidence="1">
    <location>
        <begin position="315"/>
        <end position="335"/>
    </location>
</feature>
<organism evidence="2 3">
    <name type="scientific">Craurococcus roseus</name>
    <dbReference type="NCBI Taxonomy" id="77585"/>
    <lineage>
        <taxon>Bacteria</taxon>
        <taxon>Pseudomonadati</taxon>
        <taxon>Pseudomonadota</taxon>
        <taxon>Alphaproteobacteria</taxon>
        <taxon>Acetobacterales</taxon>
        <taxon>Acetobacteraceae</taxon>
        <taxon>Craurococcus</taxon>
    </lineage>
</organism>
<reference evidence="3" key="1">
    <citation type="journal article" date="2019" name="Int. J. Syst. Evol. Microbiol.">
        <title>The Global Catalogue of Microorganisms (GCM) 10K type strain sequencing project: providing services to taxonomists for standard genome sequencing and annotation.</title>
        <authorList>
            <consortium name="The Broad Institute Genomics Platform"/>
            <consortium name="The Broad Institute Genome Sequencing Center for Infectious Disease"/>
            <person name="Wu L."/>
            <person name="Ma J."/>
        </authorList>
    </citation>
    <scope>NUCLEOTIDE SEQUENCE [LARGE SCALE GENOMIC DNA]</scope>
    <source>
        <strain evidence="3">JCM 9933</strain>
    </source>
</reference>
<dbReference type="EMBL" id="BAAAFZ010000009">
    <property type="protein sequence ID" value="GAA0574339.1"/>
    <property type="molecule type" value="Genomic_DNA"/>
</dbReference>
<evidence type="ECO:0000313" key="2">
    <source>
        <dbReference type="EMBL" id="GAA0574339.1"/>
    </source>
</evidence>